<comment type="similarity">
    <text evidence="2 13">Belongs to the ZIP transporter (TC 2.A.5) family. ZupT subfamily.</text>
</comment>
<feature type="binding site" description="M2 metal binding site" evidence="13">
    <location>
        <position position="192"/>
    </location>
    <ligand>
        <name>Fe(2+)</name>
        <dbReference type="ChEBI" id="CHEBI:29033"/>
    </ligand>
</feature>
<feature type="binding site" description="M2 metal binding site" evidence="13">
    <location>
        <position position="163"/>
    </location>
    <ligand>
        <name>Fe(2+)</name>
        <dbReference type="ChEBI" id="CHEBI:29033"/>
    </ligand>
</feature>
<evidence type="ECO:0000256" key="13">
    <source>
        <dbReference type="HAMAP-Rule" id="MF_00548"/>
    </source>
</evidence>
<protein>
    <recommendedName>
        <fullName evidence="13">Zinc transporter ZupT</fullName>
    </recommendedName>
</protein>
<keyword evidence="14" id="KW-0732">Signal</keyword>
<dbReference type="NCBIfam" id="NF003243">
    <property type="entry name" value="PRK04201.1"/>
    <property type="match status" value="1"/>
</dbReference>
<keyword evidence="8 13" id="KW-0864">Zinc transport</keyword>
<organism evidence="15 16">
    <name type="scientific">Campylobacter magnus</name>
    <dbReference type="NCBI Taxonomy" id="3026462"/>
    <lineage>
        <taxon>Bacteria</taxon>
        <taxon>Pseudomonadati</taxon>
        <taxon>Campylobacterota</taxon>
        <taxon>Epsilonproteobacteria</taxon>
        <taxon>Campylobacterales</taxon>
        <taxon>Campylobacteraceae</taxon>
        <taxon>Campylobacter</taxon>
    </lineage>
</organism>
<evidence type="ECO:0000256" key="7">
    <source>
        <dbReference type="ARBA" id="ARBA00022833"/>
    </source>
</evidence>
<keyword evidence="9 13" id="KW-1133">Transmembrane helix</keyword>
<dbReference type="Proteomes" id="UP001171111">
    <property type="component" value="Unassembled WGS sequence"/>
</dbReference>
<comment type="function">
    <text evidence="13">Mediates zinc uptake. May also transport other divalent cations.</text>
</comment>
<keyword evidence="6" id="KW-0479">Metal-binding</keyword>
<feature type="chain" id="PRO_5046313379" description="Zinc transporter ZupT" evidence="14">
    <location>
        <begin position="27"/>
        <end position="294"/>
    </location>
</feature>
<evidence type="ECO:0000256" key="14">
    <source>
        <dbReference type="SAM" id="SignalP"/>
    </source>
</evidence>
<keyword evidence="7 13" id="KW-0862">Zinc</keyword>
<reference evidence="15 16" key="1">
    <citation type="submission" date="2023-06" db="EMBL/GenBank/DDBJ databases">
        <title>Campylobacter magnum sp. nov., isolated from cecal contents of domestic pigs (Sus scrofa domesticus).</title>
        <authorList>
            <person name="Papic B."/>
            <person name="Gruntar I."/>
        </authorList>
    </citation>
    <scope>NUCLEOTIDE SEQUENCE [LARGE SCALE GENOMIC DNA]</scope>
    <source>
        <strain evidence="16">34484-21</strain>
    </source>
</reference>
<dbReference type="InterPro" id="IPR003689">
    <property type="entry name" value="ZIP"/>
</dbReference>
<dbReference type="Pfam" id="PF02535">
    <property type="entry name" value="Zip"/>
    <property type="match status" value="1"/>
</dbReference>
<feature type="binding site" description="M2 metal binding site" evidence="13">
    <location>
        <position position="221"/>
    </location>
    <ligand>
        <name>Fe(2+)</name>
        <dbReference type="ChEBI" id="CHEBI:29033"/>
    </ligand>
</feature>
<keyword evidence="11 13" id="KW-0406">Ion transport</keyword>
<feature type="transmembrane region" description="Helical" evidence="13">
    <location>
        <begin position="210"/>
        <end position="233"/>
    </location>
</feature>
<evidence type="ECO:0000256" key="9">
    <source>
        <dbReference type="ARBA" id="ARBA00022989"/>
    </source>
</evidence>
<keyword evidence="4 13" id="KW-1003">Cell membrane</keyword>
<evidence type="ECO:0000256" key="11">
    <source>
        <dbReference type="ARBA" id="ARBA00023065"/>
    </source>
</evidence>
<evidence type="ECO:0000256" key="2">
    <source>
        <dbReference type="ARBA" id="ARBA00009703"/>
    </source>
</evidence>
<feature type="binding site" description="M2 metal binding site" evidence="13">
    <location>
        <position position="160"/>
    </location>
    <ligand>
        <name>Fe(2+)</name>
        <dbReference type="ChEBI" id="CHEBI:29033"/>
    </ligand>
</feature>
<evidence type="ECO:0000256" key="4">
    <source>
        <dbReference type="ARBA" id="ARBA00022475"/>
    </source>
</evidence>
<accession>A0ABT8T806</accession>
<keyword evidence="12 13" id="KW-0472">Membrane</keyword>
<evidence type="ECO:0000256" key="10">
    <source>
        <dbReference type="ARBA" id="ARBA00023004"/>
    </source>
</evidence>
<feature type="transmembrane region" description="Helical" evidence="13">
    <location>
        <begin position="273"/>
        <end position="291"/>
    </location>
</feature>
<comment type="caution">
    <text evidence="15">The sequence shown here is derived from an EMBL/GenBank/DDBJ whole genome shotgun (WGS) entry which is preliminary data.</text>
</comment>
<keyword evidence="16" id="KW-1185">Reference proteome</keyword>
<proteinExistence type="inferred from homology"/>
<name>A0ABT8T806_9BACT</name>
<evidence type="ECO:0000256" key="3">
    <source>
        <dbReference type="ARBA" id="ARBA00022448"/>
    </source>
</evidence>
<comment type="caution">
    <text evidence="13">Lacks conserved residue(s) required for the propagation of feature annotation.</text>
</comment>
<evidence type="ECO:0000256" key="6">
    <source>
        <dbReference type="ARBA" id="ARBA00022723"/>
    </source>
</evidence>
<dbReference type="PANTHER" id="PTHR11040">
    <property type="entry name" value="ZINC/IRON TRANSPORTER"/>
    <property type="match status" value="1"/>
</dbReference>
<feature type="binding site" description="M1 metal binding site" evidence="13">
    <location>
        <position position="188"/>
    </location>
    <ligand>
        <name>Zn(2+)</name>
        <dbReference type="ChEBI" id="CHEBI:29105"/>
    </ligand>
</feature>
<evidence type="ECO:0000313" key="15">
    <source>
        <dbReference type="EMBL" id="MDO2409683.1"/>
    </source>
</evidence>
<keyword evidence="5 13" id="KW-0812">Transmembrane</keyword>
<comment type="subcellular location">
    <subcellularLocation>
        <location evidence="1 13">Cell membrane</location>
        <topology evidence="1 13">Multi-pass membrane protein</topology>
    </subcellularLocation>
</comment>
<evidence type="ECO:0000313" key="16">
    <source>
        <dbReference type="Proteomes" id="UP001171111"/>
    </source>
</evidence>
<sequence>MNFAFNDILFAFLLAIFAGASTCAGAAIAFFSKQDSTKMLSAGLGFSAGVMVYLSFVELLPASIKEFSKLSQNGEIIALFIFFASMLACIFIDKVVPDDVNPHEIEAPEAYCELRFCYLKDRELHIAKQKAALAQNNVPASNKALRRTGIFTAFAIALHNFPEGFATFASGLESIKLGVVVALAVAIHNIPEGVAVSLPIYHATGQKRKAFIFAALSGLAEPLGALVGALLILPLFGASAVAVSFALVAGVMIFISFDELFPVAKAYASGHECLYGLIAGMAVMAFSLKFLSLI</sequence>
<gene>
    <name evidence="13 15" type="primary">zupT</name>
    <name evidence="15" type="ORF">Q2362_06180</name>
</gene>
<feature type="signal peptide" evidence="14">
    <location>
        <begin position="1"/>
        <end position="26"/>
    </location>
</feature>
<feature type="transmembrane region" description="Helical" evidence="13">
    <location>
        <begin position="42"/>
        <end position="64"/>
    </location>
</feature>
<feature type="transmembrane region" description="Helical" evidence="13">
    <location>
        <begin position="239"/>
        <end position="261"/>
    </location>
</feature>
<feature type="transmembrane region" description="Helical" evidence="13">
    <location>
        <begin position="177"/>
        <end position="198"/>
    </location>
</feature>
<feature type="binding site" description="M1 metal binding site" evidence="13">
    <location>
        <position position="163"/>
    </location>
    <ligand>
        <name>Zn(2+)</name>
        <dbReference type="ChEBI" id="CHEBI:29105"/>
    </ligand>
</feature>
<dbReference type="InterPro" id="IPR023498">
    <property type="entry name" value="Zn_transptr_ZupT"/>
</dbReference>
<keyword evidence="3 13" id="KW-0813">Transport</keyword>
<feature type="binding site" description="M2 metal binding site" evidence="13">
    <location>
        <position position="189"/>
    </location>
    <ligand>
        <name>Fe(2+)</name>
        <dbReference type="ChEBI" id="CHEBI:29033"/>
    </ligand>
</feature>
<comment type="catalytic activity">
    <reaction evidence="13">
        <text>Zn(2+)(in) = Zn(2+)(out)</text>
        <dbReference type="Rhea" id="RHEA:29351"/>
        <dbReference type="ChEBI" id="CHEBI:29105"/>
    </reaction>
</comment>
<dbReference type="RefSeq" id="WP_273930574.1">
    <property type="nucleotide sequence ID" value="NZ_JAQSLL010000004.1"/>
</dbReference>
<evidence type="ECO:0000256" key="5">
    <source>
        <dbReference type="ARBA" id="ARBA00022692"/>
    </source>
</evidence>
<keyword evidence="10" id="KW-0408">Iron</keyword>
<dbReference type="PANTHER" id="PTHR11040:SF205">
    <property type="entry name" value="ZINC TRANSPORTER ZUPT"/>
    <property type="match status" value="1"/>
</dbReference>
<evidence type="ECO:0000256" key="8">
    <source>
        <dbReference type="ARBA" id="ARBA00022906"/>
    </source>
</evidence>
<evidence type="ECO:0000256" key="1">
    <source>
        <dbReference type="ARBA" id="ARBA00004651"/>
    </source>
</evidence>
<feature type="transmembrane region" description="Helical" evidence="13">
    <location>
        <begin position="76"/>
        <end position="96"/>
    </location>
</feature>
<feature type="binding site" description="M1 metal binding site" evidence="13">
    <location>
        <position position="192"/>
    </location>
    <ligand>
        <name>Zn(2+)</name>
        <dbReference type="ChEBI" id="CHEBI:29105"/>
    </ligand>
</feature>
<dbReference type="EMBL" id="JAULJQ010000007">
    <property type="protein sequence ID" value="MDO2409683.1"/>
    <property type="molecule type" value="Genomic_DNA"/>
</dbReference>
<dbReference type="HAMAP" id="MF_00548">
    <property type="entry name" value="ZupT"/>
    <property type="match status" value="1"/>
</dbReference>
<evidence type="ECO:0000256" key="12">
    <source>
        <dbReference type="ARBA" id="ARBA00023136"/>
    </source>
</evidence>